<reference evidence="2" key="1">
    <citation type="submission" date="2016-11" db="UniProtKB">
        <authorList>
            <consortium name="WormBaseParasite"/>
        </authorList>
    </citation>
    <scope>IDENTIFICATION</scope>
    <source>
        <strain evidence="2">KR3021</strain>
    </source>
</reference>
<evidence type="ECO:0000313" key="2">
    <source>
        <dbReference type="WBParaSite" id="RSKR_0000713200.1"/>
    </source>
</evidence>
<proteinExistence type="predicted"/>
<name>A0AC35U434_9BILA</name>
<dbReference type="WBParaSite" id="RSKR_0000713200.1">
    <property type="protein sequence ID" value="RSKR_0000713200.1"/>
    <property type="gene ID" value="RSKR_0000713200"/>
</dbReference>
<accession>A0AC35U434</accession>
<dbReference type="Proteomes" id="UP000095286">
    <property type="component" value="Unplaced"/>
</dbReference>
<protein>
    <submittedName>
        <fullName evidence="2">DUF2726 domain-containing protein</fullName>
    </submittedName>
</protein>
<evidence type="ECO:0000313" key="1">
    <source>
        <dbReference type="Proteomes" id="UP000095286"/>
    </source>
</evidence>
<sequence>MESQKEENIEDQVTAGMTKQDDIGQDSEDTPKVKKRFKPLTIEEATPEARARIKNQMDTIFFAQGKKWKDGLVDKNRQILTKKVVFSLFSTGFVATKRSVGNLNLLVEYVNEYSHLLEEQIYKFDMLKESTEDERSLFLKNAKSNKISKIGPFRSLMPEIIAKLDKNGKRVTVTEEENNLITYGSKDIYIFKCTPTCECPSGHEFNSSINDRTKCFVSRGRVTGCLSCISCKTCHYNSMKTHAPEAYANLCKSEDCHVRKKENVVPIKEYENIARQSHSKVCMECPKCETHHSQVVYSIVNQGPCCHDCDDKVSVLHGKTKELLLAKYGERVHPEHKFDDCRGKKNRLPFDIFISPSLLVEVDGAQHFNATSFGMSKEKFEQTQSSDKMKNDFCRQNGLLSFVRIAYTEYNKLEEIVEEFTKAYDNLKNGEKFETFYGKVYTNSQYLNNILNQTFKSNHF</sequence>
<organism evidence="1 2">
    <name type="scientific">Rhabditophanes sp. KR3021</name>
    <dbReference type="NCBI Taxonomy" id="114890"/>
    <lineage>
        <taxon>Eukaryota</taxon>
        <taxon>Metazoa</taxon>
        <taxon>Ecdysozoa</taxon>
        <taxon>Nematoda</taxon>
        <taxon>Chromadorea</taxon>
        <taxon>Rhabditida</taxon>
        <taxon>Tylenchina</taxon>
        <taxon>Panagrolaimomorpha</taxon>
        <taxon>Strongyloidoidea</taxon>
        <taxon>Alloionematidae</taxon>
        <taxon>Rhabditophanes</taxon>
    </lineage>
</organism>